<keyword evidence="2" id="KW-1185">Reference proteome</keyword>
<name>A0A1H8VVP2_9EURY</name>
<evidence type="ECO:0000313" key="2">
    <source>
        <dbReference type="Proteomes" id="UP000199126"/>
    </source>
</evidence>
<organism evidence="1 2">
    <name type="scientific">Halogranum amylolyticum</name>
    <dbReference type="NCBI Taxonomy" id="660520"/>
    <lineage>
        <taxon>Archaea</taxon>
        <taxon>Methanobacteriati</taxon>
        <taxon>Methanobacteriota</taxon>
        <taxon>Stenosarchaea group</taxon>
        <taxon>Halobacteria</taxon>
        <taxon>Halobacteriales</taxon>
        <taxon>Haloferacaceae</taxon>
    </lineage>
</organism>
<reference evidence="2" key="1">
    <citation type="submission" date="2016-10" db="EMBL/GenBank/DDBJ databases">
        <authorList>
            <person name="Varghese N."/>
            <person name="Submissions S."/>
        </authorList>
    </citation>
    <scope>NUCLEOTIDE SEQUENCE [LARGE SCALE GENOMIC DNA]</scope>
    <source>
        <strain evidence="2">CGMCC 1.10121</strain>
    </source>
</reference>
<dbReference type="NCBIfam" id="TIGR02591">
    <property type="entry name" value="cas_Csh1"/>
    <property type="match status" value="1"/>
</dbReference>
<evidence type="ECO:0000313" key="1">
    <source>
        <dbReference type="EMBL" id="SEP19512.1"/>
    </source>
</evidence>
<dbReference type="Proteomes" id="UP000199126">
    <property type="component" value="Unassembled WGS sequence"/>
</dbReference>
<sequence>MSGPTRDDFEKAIDEHWHGRPPASLEDVMALYGVLAVAESGGELYGTPSKLEPFIDDGRLVTVDIDLTEDESKVSEPRVDTLRKEDVSKLAYAHKSSGRGAKYSVTQIGSKNGNDAAGVASTVLRRVRSWTTRDSVVSVTGDDGHPDGWIVDRLADVFEKDSNSLTTLEDQVESLLPSDESVPTAFTVRLRIDASELENSDETGVKWYWPADLDVLTEAMKRYATENAADKNIDSGSSEGEGIGVVSGVDSRVVGTPESPLGIFSVKHPDAQPGLRRDQSWRNYPVTPDVAMLFSKGQDLIEKCVFRNGGVETYSLPYFAGRLTAQKAEALYGAIQSLDRESEYNQDYSAPMARVTYELRESDSEELQQLAEAELRFYTITLPISDDKNVVAEEPAATTYWVSQLADALEKTVHGPTLSPQQGGFQEYENWPLLDFPDDQNVARKSAFNRIVGHEFTNATFAYRGDDEGDDFRRIVDARLVAGVPLNAAMLFDEYVRRYEDASEGGELPPHQVVTQQLIQLETLSRAGLLDGLDVQIEPTDTTMTTDTDLDTSELPAIRENRLESFLDRPLFDDTERRAATLAGVLVGQVSWHQENERSMGRPLDSTTKGDQLSKNSLENALTSALEKAKVYALDSDYDSNRDLLFPETVDRLLETTEDMPTAWNIEKRELQFCYVLGHAHGRRSMPVAFDLFEGTAESNPTTN</sequence>
<dbReference type="RefSeq" id="WP_211609271.1">
    <property type="nucleotide sequence ID" value="NZ_FODV01000020.1"/>
</dbReference>
<dbReference type="Pfam" id="PF09484">
    <property type="entry name" value="Cas_TM1802"/>
    <property type="match status" value="1"/>
</dbReference>
<dbReference type="InterPro" id="IPR013389">
    <property type="entry name" value="CRISPR-assoc_prot_Cas8b"/>
</dbReference>
<proteinExistence type="predicted"/>
<dbReference type="OrthoDB" id="193050at2157"/>
<dbReference type="EMBL" id="FODV01000020">
    <property type="protein sequence ID" value="SEP19512.1"/>
    <property type="molecule type" value="Genomic_DNA"/>
</dbReference>
<dbReference type="AlphaFoldDB" id="A0A1H8VVP2"/>
<accession>A0A1H8VVP2</accession>
<protein>
    <submittedName>
        <fullName evidence="1">CRISPR-associated protein, Csh1 family</fullName>
    </submittedName>
</protein>
<gene>
    <name evidence="1" type="ORF">SAMN04487948_12026</name>
</gene>
<dbReference type="InterPro" id="IPR013420">
    <property type="entry name" value="CRISPR-assoc_prot_Cas8b/Csh1_C"/>
</dbReference>